<dbReference type="OrthoDB" id="5113267at2"/>
<evidence type="ECO:0000256" key="3">
    <source>
        <dbReference type="ARBA" id="ARBA00030238"/>
    </source>
</evidence>
<dbReference type="GO" id="GO:0004180">
    <property type="term" value="F:carboxypeptidase activity"/>
    <property type="evidence" value="ECO:0007669"/>
    <property type="project" value="UniProtKB-KW"/>
</dbReference>
<dbReference type="RefSeq" id="WP_129473625.1">
    <property type="nucleotide sequence ID" value="NZ_SDWS01000001.1"/>
</dbReference>
<organism evidence="5 6">
    <name type="scientific">Nocardioides glacieisoli</name>
    <dbReference type="NCBI Taxonomy" id="1168730"/>
    <lineage>
        <taxon>Bacteria</taxon>
        <taxon>Bacillati</taxon>
        <taxon>Actinomycetota</taxon>
        <taxon>Actinomycetes</taxon>
        <taxon>Propionibacteriales</taxon>
        <taxon>Nocardioidaceae</taxon>
        <taxon>Nocardioides</taxon>
    </lineage>
</organism>
<dbReference type="InterPro" id="IPR013784">
    <property type="entry name" value="Carb-bd-like_fold"/>
</dbReference>
<dbReference type="AlphaFoldDB" id="A0A4Q2S4U9"/>
<evidence type="ECO:0000256" key="1">
    <source>
        <dbReference type="ARBA" id="ARBA00000548"/>
    </source>
</evidence>
<comment type="catalytic activity">
    <reaction evidence="1">
        <text>Endohydrolysis of (1-&gt;4)-alpha-D-glucosidic linkages in polysaccharides containing three or more (1-&gt;4)-alpha-linked D-glucose units.</text>
        <dbReference type="EC" id="3.2.1.1"/>
    </reaction>
</comment>
<keyword evidence="5" id="KW-0121">Carboxypeptidase</keyword>
<dbReference type="EMBL" id="SDWS01000001">
    <property type="protein sequence ID" value="RYB96677.1"/>
    <property type="molecule type" value="Genomic_DNA"/>
</dbReference>
<feature type="chain" id="PRO_5020845008" description="alpha-amylase" evidence="4">
    <location>
        <begin position="31"/>
        <end position="356"/>
    </location>
</feature>
<dbReference type="Proteomes" id="UP000291838">
    <property type="component" value="Unassembled WGS sequence"/>
</dbReference>
<evidence type="ECO:0000313" key="5">
    <source>
        <dbReference type="EMBL" id="RYB96677.1"/>
    </source>
</evidence>
<dbReference type="GO" id="GO:0030246">
    <property type="term" value="F:carbohydrate binding"/>
    <property type="evidence" value="ECO:0007669"/>
    <property type="project" value="InterPro"/>
</dbReference>
<sequence>MNVYSKLGGAALAVAVAISSTLLVAGPAGAAKPTRIKGSVTSESGTPLVGIKVTTLADPTGTGQWVEVDDALTGLSGGYNVGKLDDGIYRVRFDDPAGTYASEFYDDAATIEAATPVDLTNGGMPTLAVARLAGAAHLVGTVTGSDGAAIAGAEVTAYVREDTAWTAVTTVTAGADGTYDVGGLSGGAHTLGFHDPVTGASEFWSDRVAIADADTVTVPSAERYDAVLATPLPPTTPVTPVTPTTPTPVAPVAPVVTPTAPTAPAAAVVAIKRPRIKGVAAVGERLKVTVGTWNPTSVTRTVQWLANGKKIKNATKNRLRLTDKLVGKRISVKVVASAAGRTPVTVTTRRTKRVVD</sequence>
<evidence type="ECO:0000256" key="4">
    <source>
        <dbReference type="SAM" id="SignalP"/>
    </source>
</evidence>
<dbReference type="EC" id="3.2.1.1" evidence="2"/>
<reference evidence="5 6" key="1">
    <citation type="submission" date="2019-01" db="EMBL/GenBank/DDBJ databases">
        <title>Novel species of Nocardioides.</title>
        <authorList>
            <person name="Liu Q."/>
            <person name="Xin Y.-H."/>
        </authorList>
    </citation>
    <scope>NUCLEOTIDE SEQUENCE [LARGE SCALE GENOMIC DNA]</scope>
    <source>
        <strain evidence="5 6">HLT3-15</strain>
    </source>
</reference>
<dbReference type="SUPFAM" id="SSF49452">
    <property type="entry name" value="Starch-binding domain-like"/>
    <property type="match status" value="1"/>
</dbReference>
<protein>
    <recommendedName>
        <fullName evidence="2">alpha-amylase</fullName>
        <ecNumber evidence="2">3.2.1.1</ecNumber>
    </recommendedName>
    <alternativeName>
        <fullName evidence="3">1,4-alpha-D-glucan glucanohydrolase</fullName>
    </alternativeName>
</protein>
<accession>A0A4Q2S4U9</accession>
<proteinExistence type="predicted"/>
<feature type="signal peptide" evidence="4">
    <location>
        <begin position="1"/>
        <end position="30"/>
    </location>
</feature>
<gene>
    <name evidence="5" type="ORF">EUA06_03705</name>
</gene>
<keyword evidence="5" id="KW-0645">Protease</keyword>
<evidence type="ECO:0000313" key="6">
    <source>
        <dbReference type="Proteomes" id="UP000291838"/>
    </source>
</evidence>
<name>A0A4Q2S4U9_9ACTN</name>
<dbReference type="Gene3D" id="2.60.40.10">
    <property type="entry name" value="Immunoglobulins"/>
    <property type="match status" value="1"/>
</dbReference>
<keyword evidence="5" id="KW-0378">Hydrolase</keyword>
<keyword evidence="4" id="KW-0732">Signal</keyword>
<keyword evidence="6" id="KW-1185">Reference proteome</keyword>
<dbReference type="InterPro" id="IPR013783">
    <property type="entry name" value="Ig-like_fold"/>
</dbReference>
<dbReference type="GO" id="GO:0004556">
    <property type="term" value="F:alpha-amylase activity"/>
    <property type="evidence" value="ECO:0007669"/>
    <property type="project" value="UniProtKB-EC"/>
</dbReference>
<evidence type="ECO:0000256" key="2">
    <source>
        <dbReference type="ARBA" id="ARBA00012595"/>
    </source>
</evidence>
<dbReference type="Gene3D" id="2.60.40.2700">
    <property type="match status" value="1"/>
</dbReference>
<dbReference type="GO" id="GO:0005975">
    <property type="term" value="P:carbohydrate metabolic process"/>
    <property type="evidence" value="ECO:0007669"/>
    <property type="project" value="UniProtKB-ARBA"/>
</dbReference>
<comment type="caution">
    <text evidence="5">The sequence shown here is derived from an EMBL/GenBank/DDBJ whole genome shotgun (WGS) entry which is preliminary data.</text>
</comment>